<comment type="similarity">
    <text evidence="1">Belongs to the MreC family.</text>
</comment>
<dbReference type="InterPro" id="IPR055342">
    <property type="entry name" value="MreC_beta-barrel_core"/>
</dbReference>
<sequence length="246" mass="26620">MPAWRWLRFVQGPSLRRLLPWLLVLLALVAVRLSKGAMLTDAYAFLSRPFWPGTAQAEWLRSARRVEDGARLAQLERDNQRLRSLLELQQKNPNRVTAPVISREGSGWWRQLLLGQGALSGIRAGQAVLGPGGLVGLVGSVTPSTASVTLLTDPSSRVGVWVGRTQHHGLLTGIGTARPLLRFLEKDPQARPGDVVVTSPASTLVPPNLPVGVIQSMDANADPAPEAVVQLIAPVSALDWVQVQVR</sequence>
<evidence type="ECO:0000256" key="3">
    <source>
        <dbReference type="ARBA" id="ARBA00022960"/>
    </source>
</evidence>
<dbReference type="Gene3D" id="2.40.10.340">
    <property type="entry name" value="Rod shape-determining protein MreC, domain 1"/>
    <property type="match status" value="1"/>
</dbReference>
<dbReference type="Proteomes" id="UP001304461">
    <property type="component" value="Unassembled WGS sequence"/>
</dbReference>
<evidence type="ECO:0000313" key="6">
    <source>
        <dbReference type="EMBL" id="MEA5392640.1"/>
    </source>
</evidence>
<dbReference type="PANTHER" id="PTHR34138:SF1">
    <property type="entry name" value="CELL SHAPE-DETERMINING PROTEIN MREC"/>
    <property type="match status" value="1"/>
</dbReference>
<dbReference type="RefSeq" id="WP_323306577.1">
    <property type="nucleotide sequence ID" value="NZ_JAYGHX010000014.1"/>
</dbReference>
<dbReference type="InterPro" id="IPR042177">
    <property type="entry name" value="Cell/Rod_1"/>
</dbReference>
<protein>
    <recommendedName>
        <fullName evidence="2">Cell shape-determining protein MreC</fullName>
    </recommendedName>
    <alternativeName>
        <fullName evidence="4">Cell shape protein MreC</fullName>
    </alternativeName>
</protein>
<dbReference type="Gene3D" id="2.40.10.350">
    <property type="entry name" value="Rod shape-determining protein MreC, domain 2"/>
    <property type="match status" value="1"/>
</dbReference>
<reference evidence="6 7" key="1">
    <citation type="submission" date="2023-12" db="EMBL/GenBank/DDBJ databases">
        <title>Baltic Sea Cyanobacteria.</title>
        <authorList>
            <person name="Delbaje E."/>
            <person name="Fewer D.P."/>
            <person name="Shishido T.K."/>
        </authorList>
    </citation>
    <scope>NUCLEOTIDE SEQUENCE [LARGE SCALE GENOMIC DNA]</scope>
    <source>
        <strain evidence="6 7">UHCC 0139</strain>
    </source>
</reference>
<keyword evidence="3" id="KW-0133">Cell shape</keyword>
<evidence type="ECO:0000256" key="2">
    <source>
        <dbReference type="ARBA" id="ARBA00013855"/>
    </source>
</evidence>
<proteinExistence type="inferred from homology"/>
<dbReference type="Pfam" id="PF04085">
    <property type="entry name" value="MreC"/>
    <property type="match status" value="1"/>
</dbReference>
<organism evidence="6 7">
    <name type="scientific">Cyanobium gracile UHCC 0139</name>
    <dbReference type="NCBI Taxonomy" id="3110308"/>
    <lineage>
        <taxon>Bacteria</taxon>
        <taxon>Bacillati</taxon>
        <taxon>Cyanobacteriota</taxon>
        <taxon>Cyanophyceae</taxon>
        <taxon>Synechococcales</taxon>
        <taxon>Prochlorococcaceae</taxon>
        <taxon>Cyanobium</taxon>
    </lineage>
</organism>
<evidence type="ECO:0000259" key="5">
    <source>
        <dbReference type="Pfam" id="PF04085"/>
    </source>
</evidence>
<evidence type="ECO:0000313" key="7">
    <source>
        <dbReference type="Proteomes" id="UP001304461"/>
    </source>
</evidence>
<dbReference type="InterPro" id="IPR007221">
    <property type="entry name" value="MreC"/>
</dbReference>
<evidence type="ECO:0000256" key="4">
    <source>
        <dbReference type="ARBA" id="ARBA00032089"/>
    </source>
</evidence>
<comment type="caution">
    <text evidence="6">The sequence shown here is derived from an EMBL/GenBank/DDBJ whole genome shotgun (WGS) entry which is preliminary data.</text>
</comment>
<gene>
    <name evidence="6" type="primary">mreC</name>
    <name evidence="6" type="ORF">VB738_15355</name>
</gene>
<evidence type="ECO:0000256" key="1">
    <source>
        <dbReference type="ARBA" id="ARBA00009369"/>
    </source>
</evidence>
<dbReference type="NCBIfam" id="NF010527">
    <property type="entry name" value="PRK13922.6-2"/>
    <property type="match status" value="1"/>
</dbReference>
<accession>A0ABU5RXX4</accession>
<dbReference type="EMBL" id="JAYGHX010000014">
    <property type="protein sequence ID" value="MEA5392640.1"/>
    <property type="molecule type" value="Genomic_DNA"/>
</dbReference>
<dbReference type="InterPro" id="IPR042175">
    <property type="entry name" value="Cell/Rod_MreC_2"/>
</dbReference>
<dbReference type="PANTHER" id="PTHR34138">
    <property type="entry name" value="CELL SHAPE-DETERMINING PROTEIN MREC"/>
    <property type="match status" value="1"/>
</dbReference>
<name>A0ABU5RXX4_9CYAN</name>
<keyword evidence="7" id="KW-1185">Reference proteome</keyword>
<feature type="domain" description="Rod shape-determining protein MreC beta-barrel core" evidence="5">
    <location>
        <begin position="100"/>
        <end position="243"/>
    </location>
</feature>